<evidence type="ECO:0000313" key="2">
    <source>
        <dbReference type="Proteomes" id="UP001497472"/>
    </source>
</evidence>
<reference evidence="1 2" key="1">
    <citation type="submission" date="2023-11" db="EMBL/GenBank/DDBJ databases">
        <authorList>
            <person name="Okamura Y."/>
        </authorList>
    </citation>
    <scope>NUCLEOTIDE SEQUENCE [LARGE SCALE GENOMIC DNA]</scope>
</reference>
<dbReference type="EMBL" id="CAVLEF010000284">
    <property type="protein sequence ID" value="CAK1556471.1"/>
    <property type="molecule type" value="Genomic_DNA"/>
</dbReference>
<proteinExistence type="predicted"/>
<keyword evidence="2" id="KW-1185">Reference proteome</keyword>
<dbReference type="AlphaFoldDB" id="A0AAV1K6Z0"/>
<evidence type="ECO:0000313" key="1">
    <source>
        <dbReference type="EMBL" id="CAK1556471.1"/>
    </source>
</evidence>
<organism evidence="1 2">
    <name type="scientific">Leptosia nina</name>
    <dbReference type="NCBI Taxonomy" id="320188"/>
    <lineage>
        <taxon>Eukaryota</taxon>
        <taxon>Metazoa</taxon>
        <taxon>Ecdysozoa</taxon>
        <taxon>Arthropoda</taxon>
        <taxon>Hexapoda</taxon>
        <taxon>Insecta</taxon>
        <taxon>Pterygota</taxon>
        <taxon>Neoptera</taxon>
        <taxon>Endopterygota</taxon>
        <taxon>Lepidoptera</taxon>
        <taxon>Glossata</taxon>
        <taxon>Ditrysia</taxon>
        <taxon>Papilionoidea</taxon>
        <taxon>Pieridae</taxon>
        <taxon>Pierinae</taxon>
        <taxon>Leptosia</taxon>
    </lineage>
</organism>
<accession>A0AAV1K6Z0</accession>
<comment type="caution">
    <text evidence="1">The sequence shown here is derived from an EMBL/GenBank/DDBJ whole genome shotgun (WGS) entry which is preliminary data.</text>
</comment>
<name>A0AAV1K6Z0_9NEOP</name>
<protein>
    <submittedName>
        <fullName evidence="1">Uncharacterized protein</fullName>
    </submittedName>
</protein>
<gene>
    <name evidence="1" type="ORF">LNINA_LOCUS15218</name>
</gene>
<sequence>MKKGRGIGAHPTLLITRYSVGVGISACGTRKSHQVLRVKVQWAVNCDKCSKRNKTNLTDSLNLKTV</sequence>
<dbReference type="Proteomes" id="UP001497472">
    <property type="component" value="Unassembled WGS sequence"/>
</dbReference>